<gene>
    <name evidence="1" type="ORF">SPELUC_LOCUS6715</name>
</gene>
<evidence type="ECO:0000313" key="1">
    <source>
        <dbReference type="EMBL" id="CAG8590162.1"/>
    </source>
</evidence>
<keyword evidence="2" id="KW-1185">Reference proteome</keyword>
<reference evidence="1" key="1">
    <citation type="submission" date="2021-06" db="EMBL/GenBank/DDBJ databases">
        <authorList>
            <person name="Kallberg Y."/>
            <person name="Tangrot J."/>
            <person name="Rosling A."/>
        </authorList>
    </citation>
    <scope>NUCLEOTIDE SEQUENCE</scope>
    <source>
        <strain evidence="1">28 12/20/2015</strain>
    </source>
</reference>
<sequence length="147" mass="17845">MFKDLTKPFFYRKNKDNIKKFLFDYERYVKLKETSTCTRCQYTKPVNEFLGLETKDKVKRFCTYNDCHNRTARLHQNVNKEQLKIKENDQENDDQENDYYENNDHKNTNNLEIIELLNLCDHIQQLLNAYSTQLNDNLEKNLCLIFN</sequence>
<protein>
    <submittedName>
        <fullName evidence="1">12726_t:CDS:1</fullName>
    </submittedName>
</protein>
<comment type="caution">
    <text evidence="1">The sequence shown here is derived from an EMBL/GenBank/DDBJ whole genome shotgun (WGS) entry which is preliminary data.</text>
</comment>
<dbReference type="Proteomes" id="UP000789366">
    <property type="component" value="Unassembled WGS sequence"/>
</dbReference>
<evidence type="ECO:0000313" key="2">
    <source>
        <dbReference type="Proteomes" id="UP000789366"/>
    </source>
</evidence>
<accession>A0ACA9MJF9</accession>
<organism evidence="1 2">
    <name type="scientific">Cetraspora pellucida</name>
    <dbReference type="NCBI Taxonomy" id="1433469"/>
    <lineage>
        <taxon>Eukaryota</taxon>
        <taxon>Fungi</taxon>
        <taxon>Fungi incertae sedis</taxon>
        <taxon>Mucoromycota</taxon>
        <taxon>Glomeromycotina</taxon>
        <taxon>Glomeromycetes</taxon>
        <taxon>Diversisporales</taxon>
        <taxon>Gigasporaceae</taxon>
        <taxon>Cetraspora</taxon>
    </lineage>
</organism>
<dbReference type="EMBL" id="CAJVPW010008134">
    <property type="protein sequence ID" value="CAG8590162.1"/>
    <property type="molecule type" value="Genomic_DNA"/>
</dbReference>
<name>A0ACA9MJF9_9GLOM</name>
<feature type="non-terminal residue" evidence="1">
    <location>
        <position position="147"/>
    </location>
</feature>
<proteinExistence type="predicted"/>